<reference evidence="1 2" key="1">
    <citation type="submission" date="2016-09" db="EMBL/GenBank/DDBJ databases">
        <title>The draft genome of Dichanthelium oligosanthes: A C3 panicoid grass species.</title>
        <authorList>
            <person name="Studer A.J."/>
            <person name="Schnable J.C."/>
            <person name="Brutnell T.P."/>
        </authorList>
    </citation>
    <scope>NUCLEOTIDE SEQUENCE [LARGE SCALE GENOMIC DNA]</scope>
    <source>
        <strain evidence="2">cv. Kellogg 1175</strain>
        <tissue evidence="1">Leaf</tissue>
    </source>
</reference>
<name>A0A1E5WEE4_9POAL</name>
<dbReference type="Proteomes" id="UP000095767">
    <property type="component" value="Unassembled WGS sequence"/>
</dbReference>
<gene>
    <name evidence="1" type="ORF">BAE44_0003237</name>
</gene>
<evidence type="ECO:0000313" key="1">
    <source>
        <dbReference type="EMBL" id="OEL35744.1"/>
    </source>
</evidence>
<dbReference type="AlphaFoldDB" id="A0A1E5WEE4"/>
<proteinExistence type="predicted"/>
<dbReference type="EMBL" id="LWDX02011163">
    <property type="protein sequence ID" value="OEL35744.1"/>
    <property type="molecule type" value="Genomic_DNA"/>
</dbReference>
<comment type="caution">
    <text evidence="1">The sequence shown here is derived from an EMBL/GenBank/DDBJ whole genome shotgun (WGS) entry which is preliminary data.</text>
</comment>
<evidence type="ECO:0000313" key="2">
    <source>
        <dbReference type="Proteomes" id="UP000095767"/>
    </source>
</evidence>
<sequence>MASNMHTSVLSSIKRWATDKPLEQLKT</sequence>
<keyword evidence="2" id="KW-1185">Reference proteome</keyword>
<organism evidence="1 2">
    <name type="scientific">Dichanthelium oligosanthes</name>
    <dbReference type="NCBI Taxonomy" id="888268"/>
    <lineage>
        <taxon>Eukaryota</taxon>
        <taxon>Viridiplantae</taxon>
        <taxon>Streptophyta</taxon>
        <taxon>Embryophyta</taxon>
        <taxon>Tracheophyta</taxon>
        <taxon>Spermatophyta</taxon>
        <taxon>Magnoliopsida</taxon>
        <taxon>Liliopsida</taxon>
        <taxon>Poales</taxon>
        <taxon>Poaceae</taxon>
        <taxon>PACMAD clade</taxon>
        <taxon>Panicoideae</taxon>
        <taxon>Panicodae</taxon>
        <taxon>Paniceae</taxon>
        <taxon>Dichantheliinae</taxon>
        <taxon>Dichanthelium</taxon>
    </lineage>
</organism>
<accession>A0A1E5WEE4</accession>
<protein>
    <submittedName>
        <fullName evidence="1">Uncharacterized protein</fullName>
    </submittedName>
</protein>